<dbReference type="AlphaFoldDB" id="A0AAV9QHW1"/>
<protein>
    <recommendedName>
        <fullName evidence="6">DUF866 domain-containing protein</fullName>
    </recommendedName>
</protein>
<evidence type="ECO:0000256" key="2">
    <source>
        <dbReference type="ARBA" id="ARBA00022723"/>
    </source>
</evidence>
<sequence length="148" mass="16760">MPSVETVITLQCTLPDKKTTGDERTIRKPRRGQLRLEVQELQGQITIVSIESIWLLMVPQRESSATIKAAPAKYEQTSPAKAKNLIEIDCRGLEFTDFRPDGEWEATGIDSGTKFTGIDLSEGEWFDYDEKAGEEVSIKDIKWEVRRA</sequence>
<keyword evidence="3" id="KW-0862">Zinc</keyword>
<dbReference type="PANTHER" id="PTHR12857:SF0">
    <property type="entry name" value="CXXC MOTIF CONTAINING ZINC BINDING PROTEIN"/>
    <property type="match status" value="1"/>
</dbReference>
<keyword evidence="2" id="KW-0479">Metal-binding</keyword>
<dbReference type="InterPro" id="IPR008584">
    <property type="entry name" value="CXXC_Zn-binding_euk"/>
</dbReference>
<organism evidence="4 5">
    <name type="scientific">Vermiconidia calcicola</name>
    <dbReference type="NCBI Taxonomy" id="1690605"/>
    <lineage>
        <taxon>Eukaryota</taxon>
        <taxon>Fungi</taxon>
        <taxon>Dikarya</taxon>
        <taxon>Ascomycota</taxon>
        <taxon>Pezizomycotina</taxon>
        <taxon>Dothideomycetes</taxon>
        <taxon>Dothideomycetidae</taxon>
        <taxon>Mycosphaerellales</taxon>
        <taxon>Extremaceae</taxon>
        <taxon>Vermiconidia</taxon>
    </lineage>
</organism>
<evidence type="ECO:0000256" key="1">
    <source>
        <dbReference type="ARBA" id="ARBA00007818"/>
    </source>
</evidence>
<keyword evidence="5" id="KW-1185">Reference proteome</keyword>
<dbReference type="PANTHER" id="PTHR12857">
    <property type="entry name" value="CXXC MOTIF CONTAINING ZINC BINDING PROTEIN"/>
    <property type="match status" value="1"/>
</dbReference>
<evidence type="ECO:0000313" key="4">
    <source>
        <dbReference type="EMBL" id="KAK5543941.1"/>
    </source>
</evidence>
<evidence type="ECO:0008006" key="6">
    <source>
        <dbReference type="Google" id="ProtNLM"/>
    </source>
</evidence>
<dbReference type="Proteomes" id="UP001345827">
    <property type="component" value="Unassembled WGS sequence"/>
</dbReference>
<name>A0AAV9QHW1_9PEZI</name>
<dbReference type="SUPFAM" id="SSF141678">
    <property type="entry name" value="MAL13P1.257-like"/>
    <property type="match status" value="1"/>
</dbReference>
<comment type="caution">
    <text evidence="4">The sequence shown here is derived from an EMBL/GenBank/DDBJ whole genome shotgun (WGS) entry which is preliminary data.</text>
</comment>
<evidence type="ECO:0000256" key="3">
    <source>
        <dbReference type="ARBA" id="ARBA00022833"/>
    </source>
</evidence>
<comment type="similarity">
    <text evidence="1">Belongs to the UPF0587 family.</text>
</comment>
<evidence type="ECO:0000313" key="5">
    <source>
        <dbReference type="Proteomes" id="UP001345827"/>
    </source>
</evidence>
<dbReference type="Pfam" id="PF05907">
    <property type="entry name" value="CXXC_Zn-b_euk"/>
    <property type="match status" value="1"/>
</dbReference>
<dbReference type="GO" id="GO:0008270">
    <property type="term" value="F:zinc ion binding"/>
    <property type="evidence" value="ECO:0007669"/>
    <property type="project" value="TreeGrafter"/>
</dbReference>
<accession>A0AAV9QHW1</accession>
<reference evidence="4 5" key="1">
    <citation type="submission" date="2023-06" db="EMBL/GenBank/DDBJ databases">
        <title>Black Yeasts Isolated from many extreme environments.</title>
        <authorList>
            <person name="Coleine C."/>
            <person name="Stajich J.E."/>
            <person name="Selbmann L."/>
        </authorList>
    </citation>
    <scope>NUCLEOTIDE SEQUENCE [LARGE SCALE GENOMIC DNA]</scope>
    <source>
        <strain evidence="4 5">CCFEE 5887</strain>
    </source>
</reference>
<proteinExistence type="inferred from homology"/>
<gene>
    <name evidence="4" type="ORF">LTR25_001556</name>
</gene>
<dbReference type="EMBL" id="JAXLQG010000002">
    <property type="protein sequence ID" value="KAK5543941.1"/>
    <property type="molecule type" value="Genomic_DNA"/>
</dbReference>